<evidence type="ECO:0000259" key="1">
    <source>
        <dbReference type="Pfam" id="PF12697"/>
    </source>
</evidence>
<dbReference type="Pfam" id="PF12697">
    <property type="entry name" value="Abhydrolase_6"/>
    <property type="match status" value="1"/>
</dbReference>
<name>A0A1I5X0F3_9ACTN</name>
<protein>
    <submittedName>
        <fullName evidence="2">Pimeloyl-ACP methyl ester carboxylesterase</fullName>
    </submittedName>
</protein>
<dbReference type="eggNOG" id="COG2267">
    <property type="taxonomic scope" value="Bacteria"/>
</dbReference>
<dbReference type="RefSeq" id="WP_075024568.1">
    <property type="nucleotide sequence ID" value="NZ_FOVH01000025.1"/>
</dbReference>
<dbReference type="STRING" id="1993.SAMN04489713_12560"/>
<dbReference type="EMBL" id="FOVH01000025">
    <property type="protein sequence ID" value="SFQ25485.1"/>
    <property type="molecule type" value="Genomic_DNA"/>
</dbReference>
<dbReference type="PANTHER" id="PTHR43798:SF27">
    <property type="entry name" value="HYDROLASE ALPHA_BETA HYDROLASE FOLD FAMILY"/>
    <property type="match status" value="1"/>
</dbReference>
<gene>
    <name evidence="2" type="ORF">SAMN04489713_12560</name>
</gene>
<feature type="domain" description="AB hydrolase-1" evidence="1">
    <location>
        <begin position="25"/>
        <end position="251"/>
    </location>
</feature>
<keyword evidence="3" id="KW-1185">Reference proteome</keyword>
<reference evidence="2 3" key="1">
    <citation type="submission" date="2016-10" db="EMBL/GenBank/DDBJ databases">
        <authorList>
            <person name="de Groot N.N."/>
        </authorList>
    </citation>
    <scope>NUCLEOTIDE SEQUENCE [LARGE SCALE GENOMIC DNA]</scope>
    <source>
        <strain evidence="2 3">DSM 43067</strain>
    </source>
</reference>
<evidence type="ECO:0000313" key="3">
    <source>
        <dbReference type="Proteomes" id="UP000183413"/>
    </source>
</evidence>
<dbReference type="InterPro" id="IPR029058">
    <property type="entry name" value="AB_hydrolase_fold"/>
</dbReference>
<evidence type="ECO:0000313" key="2">
    <source>
        <dbReference type="EMBL" id="SFQ25485.1"/>
    </source>
</evidence>
<dbReference type="AlphaFoldDB" id="A0A1I5X0F3"/>
<dbReference type="Gene3D" id="3.40.50.1820">
    <property type="entry name" value="alpha/beta hydrolase"/>
    <property type="match status" value="1"/>
</dbReference>
<sequence length="261" mass="27937">MRPLQFNRDGTVLAAEVRDGDGPPLVLLPGVMADAAGWRPVVEHIDLPNRVIVLNRRGRAPSGPLGPGYSVRTEVNDLRHVLDALGEDVHLFGWSYGALIALEAAAGRTDLRSLVLYEPVAHPFAPEAVGPLREAVDQGDLDRAVEVVNLLVSGFTPGYVAELRASPAWDVLRPLAEPSAGELAAINDHRPAMDTYAALDVPVTLLLGEDNEGKVPYGTAFAQFARAMPQAQIVRIPGQGHLAHAQAPRSLAHHIRDALKG</sequence>
<dbReference type="SUPFAM" id="SSF53474">
    <property type="entry name" value="alpha/beta-Hydrolases"/>
    <property type="match status" value="1"/>
</dbReference>
<accession>A0A1I5X0F3</accession>
<dbReference type="InterPro" id="IPR050266">
    <property type="entry name" value="AB_hydrolase_sf"/>
</dbReference>
<proteinExistence type="predicted"/>
<dbReference type="InParanoid" id="A0A1I5X0F3"/>
<dbReference type="InterPro" id="IPR000073">
    <property type="entry name" value="AB_hydrolase_1"/>
</dbReference>
<dbReference type="GO" id="GO:0016020">
    <property type="term" value="C:membrane"/>
    <property type="evidence" value="ECO:0007669"/>
    <property type="project" value="TreeGrafter"/>
</dbReference>
<dbReference type="Proteomes" id="UP000183413">
    <property type="component" value="Unassembled WGS sequence"/>
</dbReference>
<dbReference type="GO" id="GO:0003824">
    <property type="term" value="F:catalytic activity"/>
    <property type="evidence" value="ECO:0007669"/>
    <property type="project" value="UniProtKB-ARBA"/>
</dbReference>
<dbReference type="PANTHER" id="PTHR43798">
    <property type="entry name" value="MONOACYLGLYCEROL LIPASE"/>
    <property type="match status" value="1"/>
</dbReference>
<organism evidence="2 3">
    <name type="scientific">Actinomadura madurae</name>
    <dbReference type="NCBI Taxonomy" id="1993"/>
    <lineage>
        <taxon>Bacteria</taxon>
        <taxon>Bacillati</taxon>
        <taxon>Actinomycetota</taxon>
        <taxon>Actinomycetes</taxon>
        <taxon>Streptosporangiales</taxon>
        <taxon>Thermomonosporaceae</taxon>
        <taxon>Actinomadura</taxon>
    </lineage>
</organism>